<dbReference type="RefSeq" id="WP_069662750.1">
    <property type="nucleotide sequence ID" value="NZ_JBHUJJ010000001.1"/>
</dbReference>
<organism evidence="1 2">
    <name type="scientific">Enterococcus termitis</name>
    <dbReference type="NCBI Taxonomy" id="332950"/>
    <lineage>
        <taxon>Bacteria</taxon>
        <taxon>Bacillati</taxon>
        <taxon>Bacillota</taxon>
        <taxon>Bacilli</taxon>
        <taxon>Lactobacillales</taxon>
        <taxon>Enterococcaceae</taxon>
        <taxon>Enterococcus</taxon>
    </lineage>
</organism>
<evidence type="ECO:0000313" key="2">
    <source>
        <dbReference type="Proteomes" id="UP000095094"/>
    </source>
</evidence>
<evidence type="ECO:0000313" key="1">
    <source>
        <dbReference type="EMBL" id="OEG18197.1"/>
    </source>
</evidence>
<name>A0A1E5GZT6_9ENTE</name>
<gene>
    <name evidence="1" type="ORF">BCR25_17050</name>
</gene>
<comment type="caution">
    <text evidence="1">The sequence shown here is derived from an EMBL/GenBank/DDBJ whole genome shotgun (WGS) entry which is preliminary data.</text>
</comment>
<dbReference type="Proteomes" id="UP000095094">
    <property type="component" value="Unassembled WGS sequence"/>
</dbReference>
<dbReference type="OrthoDB" id="2223244at2"/>
<reference evidence="2" key="1">
    <citation type="submission" date="2016-09" db="EMBL/GenBank/DDBJ databases">
        <authorList>
            <person name="Gulvik C.A."/>
        </authorList>
    </citation>
    <scope>NUCLEOTIDE SEQUENCE [LARGE SCALE GENOMIC DNA]</scope>
    <source>
        <strain evidence="2">LMG 8895</strain>
    </source>
</reference>
<dbReference type="EMBL" id="MIJY01000007">
    <property type="protein sequence ID" value="OEG18197.1"/>
    <property type="molecule type" value="Genomic_DNA"/>
</dbReference>
<accession>A0A1E5GZT6</accession>
<dbReference type="AlphaFoldDB" id="A0A1E5GZT6"/>
<sequence>MKRKANVEKILTFFNEEKVFFHDGYYRIRRLDKETVELAFLIAGPCGDTVAHPQITVSLTESQAIGTKLIDMHATPPLFLSRDSSTEQELDRALDKLIEKFLSNMQKNTKI</sequence>
<protein>
    <submittedName>
        <fullName evidence="1">Uncharacterized protein</fullName>
    </submittedName>
</protein>
<proteinExistence type="predicted"/>
<keyword evidence="2" id="KW-1185">Reference proteome</keyword>